<evidence type="ECO:0000259" key="2">
    <source>
        <dbReference type="Pfam" id="PF07261"/>
    </source>
</evidence>
<evidence type="ECO:0000256" key="1">
    <source>
        <dbReference type="ARBA" id="ARBA00093462"/>
    </source>
</evidence>
<comment type="similarity">
    <text evidence="1">Belongs to the DnaB/DnaD family.</text>
</comment>
<gene>
    <name evidence="3" type="ORF">EAI93_03285</name>
</gene>
<reference evidence="3 4" key="1">
    <citation type="journal article" date="2019" name="Science, e1252229">
        <title>Invertible promoters mediate bacterial phase variation, antibiotic resistance, and host adaptation in the gut.</title>
        <authorList>
            <person name="Jiang X."/>
            <person name="Hall A.B."/>
            <person name="Arthur T.D."/>
            <person name="Plichta D.R."/>
            <person name="Covington C.T."/>
            <person name="Poyet M."/>
            <person name="Crothers J."/>
            <person name="Moses P.L."/>
            <person name="Tolonen A.C."/>
            <person name="Vlamakis H."/>
            <person name="Alm E.J."/>
            <person name="Xavier R.J."/>
        </authorList>
    </citation>
    <scope>NUCLEOTIDE SEQUENCE [LARGE SCALE GENOMIC DNA]</scope>
    <source>
        <strain evidence="4">aa_0143</strain>
    </source>
</reference>
<organism evidence="3 4">
    <name type="scientific">[Ruminococcus] torques</name>
    <dbReference type="NCBI Taxonomy" id="33039"/>
    <lineage>
        <taxon>Bacteria</taxon>
        <taxon>Bacillati</taxon>
        <taxon>Bacillota</taxon>
        <taxon>Clostridia</taxon>
        <taxon>Lachnospirales</taxon>
        <taxon>Lachnospiraceae</taxon>
        <taxon>Mediterraneibacter</taxon>
    </lineage>
</organism>
<dbReference type="SUPFAM" id="SSF158499">
    <property type="entry name" value="DnaD domain-like"/>
    <property type="match status" value="2"/>
</dbReference>
<dbReference type="NCBIfam" id="TIGR01446">
    <property type="entry name" value="DnaD_dom"/>
    <property type="match status" value="2"/>
</dbReference>
<dbReference type="PANTHER" id="PTHR37293:SF5">
    <property type="entry name" value="DNA REPLICATION PROTEIN"/>
    <property type="match status" value="1"/>
</dbReference>
<name>A0A4V1YAG3_9FIRM</name>
<dbReference type="Gene3D" id="1.10.10.630">
    <property type="entry name" value="DnaD domain-like"/>
    <property type="match status" value="2"/>
</dbReference>
<evidence type="ECO:0000313" key="3">
    <source>
        <dbReference type="EMBL" id="RYS81484.1"/>
    </source>
</evidence>
<dbReference type="PANTHER" id="PTHR37293">
    <property type="entry name" value="PHAGE REPLICATION PROTEIN-RELATED"/>
    <property type="match status" value="1"/>
</dbReference>
<dbReference type="InterPro" id="IPR053162">
    <property type="entry name" value="DnaD"/>
</dbReference>
<dbReference type="Pfam" id="PF07261">
    <property type="entry name" value="DnaB_2"/>
    <property type="match status" value="2"/>
</dbReference>
<protein>
    <submittedName>
        <fullName evidence="3">DnaD domain protein</fullName>
    </submittedName>
</protein>
<feature type="domain" description="DnaB/C C-terminal" evidence="2">
    <location>
        <begin position="292"/>
        <end position="355"/>
    </location>
</feature>
<dbReference type="AlphaFoldDB" id="A0A4V1YAG3"/>
<sequence>MKQDGVSMKTLTLKNKFQTNATLLPNDFIDNYMVNANGEFIKVYLFLLRHAEDDNPALTLSMIADCLNNTEKDILRALRYWESEGLLRSEYAADGKITSLELQSFACAWTPPASRNTDSPAGGIAPQTVRSTIQNVSDRNLPSQPQSDISLSAGLTDPVHSIHNKEGLHTASRQTASASNASIQKAVAIDEFRAQKEIKSLLFIAEQYLGKTLTHTEMETITYFYDTLHMSADLIEYLIESCVENGHKSIHYIKKVAFSWVEEGIETVSQAKEQSMLYSRSCYTVLNAFGIKGRGPAASELEFIKKWSEQYAFSSDIIAEACRRTITSTHQPSFEYADSILTKWHEHNIRHLKEISALDEAHQKQNSAVRTAARQKPVTKNLNNFERRSYDMESLEEQLLKSN</sequence>
<dbReference type="EMBL" id="RCYR01000003">
    <property type="protein sequence ID" value="RYS81484.1"/>
    <property type="molecule type" value="Genomic_DNA"/>
</dbReference>
<dbReference type="InterPro" id="IPR034829">
    <property type="entry name" value="DnaD-like_sf"/>
</dbReference>
<proteinExistence type="inferred from homology"/>
<feature type="domain" description="DnaB/C C-terminal" evidence="2">
    <location>
        <begin position="203"/>
        <end position="274"/>
    </location>
</feature>
<dbReference type="Proteomes" id="UP000292665">
    <property type="component" value="Unassembled WGS sequence"/>
</dbReference>
<accession>A0A4V1YAG3</accession>
<evidence type="ECO:0000313" key="4">
    <source>
        <dbReference type="Proteomes" id="UP000292665"/>
    </source>
</evidence>
<dbReference type="InterPro" id="IPR006343">
    <property type="entry name" value="DnaB/C_C"/>
</dbReference>
<comment type="caution">
    <text evidence="3">The sequence shown here is derived from an EMBL/GenBank/DDBJ whole genome shotgun (WGS) entry which is preliminary data.</text>
</comment>